<proteinExistence type="predicted"/>
<organism evidence="1 2">
    <name type="scientific">Asaia bogorensis</name>
    <dbReference type="NCBI Taxonomy" id="91915"/>
    <lineage>
        <taxon>Bacteria</taxon>
        <taxon>Pseudomonadati</taxon>
        <taxon>Pseudomonadota</taxon>
        <taxon>Alphaproteobacteria</taxon>
        <taxon>Acetobacterales</taxon>
        <taxon>Acetobacteraceae</taxon>
        <taxon>Asaia</taxon>
    </lineage>
</organism>
<sequence>MSESTTAATETASILPEIETLGISMLPTVAAIIIKKLAPDCDVNGAVAAATGIATNLKALETALETKTTQAA</sequence>
<evidence type="ECO:0000313" key="1">
    <source>
        <dbReference type="EMBL" id="CDG39658.1"/>
    </source>
</evidence>
<gene>
    <name evidence="1" type="ORF">ASAP_1613</name>
</gene>
<reference evidence="1 2" key="2">
    <citation type="journal article" date="2014" name="PLoS ONE">
        <title>Evolution of mitochondria reconstructed from the energy metabolism of living bacteria.</title>
        <authorList>
            <person name="Degli Esposti M."/>
            <person name="Chouaia B."/>
            <person name="Comandatore F."/>
            <person name="Crotti E."/>
            <person name="Sassera D."/>
            <person name="Lievens P.M."/>
            <person name="Daffonchio D."/>
            <person name="Bandi C."/>
        </authorList>
    </citation>
    <scope>NUCLEOTIDE SEQUENCE [LARGE SCALE GENOMIC DNA]</scope>
    <source>
        <strain evidence="1 2">SF2.1</strain>
    </source>
</reference>
<dbReference type="Proteomes" id="UP000027583">
    <property type="component" value="Unassembled WGS sequence"/>
</dbReference>
<dbReference type="EMBL" id="CBLX010000009">
    <property type="protein sequence ID" value="CDG39658.1"/>
    <property type="molecule type" value="Genomic_DNA"/>
</dbReference>
<name>A0A060QG56_9PROT</name>
<evidence type="ECO:0000313" key="2">
    <source>
        <dbReference type="Proteomes" id="UP000027583"/>
    </source>
</evidence>
<dbReference type="AlphaFoldDB" id="A0A060QG56"/>
<accession>A0A060QG56</accession>
<reference evidence="1 2" key="1">
    <citation type="journal article" date="2014" name="Genome Biol. Evol.">
        <title>Acetic acid bacteria genomes reveal functional traits for adaptation to life in insect guts.</title>
        <authorList>
            <person name="Chouaia B."/>
            <person name="Gaiarsa S."/>
            <person name="Crotti E."/>
            <person name="Comandatore F."/>
            <person name="Degli Esposti M."/>
            <person name="Ricci I."/>
            <person name="Alma A."/>
            <person name="Favia G."/>
            <person name="Bandi C."/>
            <person name="Daffonchio D."/>
        </authorList>
    </citation>
    <scope>NUCLEOTIDE SEQUENCE [LARGE SCALE GENOMIC DNA]</scope>
    <source>
        <strain evidence="1 2">SF2.1</strain>
    </source>
</reference>
<dbReference type="RefSeq" id="WP_023977149.1">
    <property type="nucleotide sequence ID" value="NZ_CBLX010000009.1"/>
</dbReference>
<protein>
    <submittedName>
        <fullName evidence="1">Uncharacterized protein</fullName>
    </submittedName>
</protein>
<comment type="caution">
    <text evidence="1">The sequence shown here is derived from an EMBL/GenBank/DDBJ whole genome shotgun (WGS) entry which is preliminary data.</text>
</comment>